<evidence type="ECO:0000259" key="2">
    <source>
        <dbReference type="Pfam" id="PF19273"/>
    </source>
</evidence>
<dbReference type="AlphaFoldDB" id="A0A5J9UN23"/>
<dbReference type="PANTHER" id="PTHR11223:SF11">
    <property type="entry name" value="OS11G0519500 PROTEIN"/>
    <property type="match status" value="1"/>
</dbReference>
<evidence type="ECO:0000256" key="1">
    <source>
        <dbReference type="SAM" id="MobiDB-lite"/>
    </source>
</evidence>
<dbReference type="Proteomes" id="UP000324897">
    <property type="component" value="Chromosome 2"/>
</dbReference>
<feature type="compositionally biased region" description="Low complexity" evidence="1">
    <location>
        <begin position="140"/>
        <end position="167"/>
    </location>
</feature>
<comment type="caution">
    <text evidence="3">The sequence shown here is derived from an EMBL/GenBank/DDBJ whole genome shotgun (WGS) entry which is preliminary data.</text>
</comment>
<dbReference type="EMBL" id="RWGY01000013">
    <property type="protein sequence ID" value="TVU25229.1"/>
    <property type="molecule type" value="Genomic_DNA"/>
</dbReference>
<reference evidence="3 4" key="1">
    <citation type="journal article" date="2019" name="Sci. Rep.">
        <title>A high-quality genome of Eragrostis curvula grass provides insights into Poaceae evolution and supports new strategies to enhance forage quality.</title>
        <authorList>
            <person name="Carballo J."/>
            <person name="Santos B.A.C.M."/>
            <person name="Zappacosta D."/>
            <person name="Garbus I."/>
            <person name="Selva J.P."/>
            <person name="Gallo C.A."/>
            <person name="Diaz A."/>
            <person name="Albertini E."/>
            <person name="Caccamo M."/>
            <person name="Echenique V."/>
        </authorList>
    </citation>
    <scope>NUCLEOTIDE SEQUENCE [LARGE SCALE GENOMIC DNA]</scope>
    <source>
        <strain evidence="4">cv. Victoria</strain>
        <tissue evidence="3">Leaf</tissue>
    </source>
</reference>
<evidence type="ECO:0000313" key="3">
    <source>
        <dbReference type="EMBL" id="TVU25229.1"/>
    </source>
</evidence>
<dbReference type="GO" id="GO:0005049">
    <property type="term" value="F:nuclear export signal receptor activity"/>
    <property type="evidence" value="ECO:0007669"/>
    <property type="project" value="InterPro"/>
</dbReference>
<gene>
    <name evidence="3" type="ORF">EJB05_27718</name>
</gene>
<dbReference type="GO" id="GO:0006611">
    <property type="term" value="P:protein export from nucleus"/>
    <property type="evidence" value="ECO:0007669"/>
    <property type="project" value="InterPro"/>
</dbReference>
<dbReference type="GO" id="GO:0005737">
    <property type="term" value="C:cytoplasm"/>
    <property type="evidence" value="ECO:0007669"/>
    <property type="project" value="TreeGrafter"/>
</dbReference>
<dbReference type="InterPro" id="IPR045478">
    <property type="entry name" value="Exportin-5_C"/>
</dbReference>
<feature type="region of interest" description="Disordered" evidence="1">
    <location>
        <begin position="133"/>
        <end position="167"/>
    </location>
</feature>
<accession>A0A5J9UN23</accession>
<dbReference type="OrthoDB" id="696696at2759"/>
<dbReference type="Pfam" id="PF19273">
    <property type="entry name" value="Exportin-5"/>
    <property type="match status" value="1"/>
</dbReference>
<organism evidence="3 4">
    <name type="scientific">Eragrostis curvula</name>
    <name type="common">weeping love grass</name>
    <dbReference type="NCBI Taxonomy" id="38414"/>
    <lineage>
        <taxon>Eukaryota</taxon>
        <taxon>Viridiplantae</taxon>
        <taxon>Streptophyta</taxon>
        <taxon>Embryophyta</taxon>
        <taxon>Tracheophyta</taxon>
        <taxon>Spermatophyta</taxon>
        <taxon>Magnoliopsida</taxon>
        <taxon>Liliopsida</taxon>
        <taxon>Poales</taxon>
        <taxon>Poaceae</taxon>
        <taxon>PACMAD clade</taxon>
        <taxon>Chloridoideae</taxon>
        <taxon>Eragrostideae</taxon>
        <taxon>Eragrostidinae</taxon>
        <taxon>Eragrostis</taxon>
    </lineage>
</organism>
<dbReference type="InterPro" id="IPR011989">
    <property type="entry name" value="ARM-like"/>
</dbReference>
<sequence length="1117" mass="128630">MAQVECAPAATCLDPQTKDDDERYIGLLVRASLMLGGADLPPEVQSHGAKMIEHLLNYRSEKLSSADRLNLTVRRVASPEEDRTLSEIANSRLQNKLGNSLLLLSTKNNLRSLAEEETGDVCMPTAHFVSSTKSEYVTPNGSSHSSSSNTSGTRPDTSSEFSTESSKSSNLQSMCTLGLSFDANKSELEVQRLMSMDISKNDDDGTEVQVPPKHDTRIIVSQKLTDIVNIRMLGSDGKAACHQVEGCLLLADHSILCDAFFITSNFRNRQYNAVLLDLLKPLNTIWTRPEWERTFLCNGFGLSCLLANGHFLRNIYNVVKFCENELCRSSQDFTEDICSLLHMFLPLLLQLLRCIHSLWKGQISCNLSEDIKTAKVLMNDEEDFQQNETRKLLEQIRESGYNIIGLSMCHEKALTEVLDCSSLSLAFVDLGSMEFRHLSKLIHLIFLPLVENCPREFWKEWMLNFLGPFLRHCEDVLYYAWFSFLHEGRARVSYYFGKLLGSTEDIEKSEHTVLLQFTRDVSHLLGNLSLSKSGTLSHCFEDVNKKRITYLCDSESTSSNSLVGYLFVHGCFGRLRMSLFGYWVDDVAAIKAIPFCCSLVQFAGVSTVERLRLFVSDELLPSIIKRLHDKLPCAIRHLIKPSDIVNKDLIALCRESHNYLSSTSYAQDQDLMLECKGGDSAADNFTSWLEKLKEDLFEKTLCAAPEEFEKEVEWNWEFQDEFERYLPVYIDMLKEVDAMEDTSEHDYFDWEVLLQKLKPEFRLKYAINSREHPYLKAISYMRRGSDCPYSVIHHLEKNSETPFSTIPSVDLEKSVHFLIDSVLYIWEPCFHPLIREGHKDFLLWITDQLTNAEEFQHFEPLAPSPEDFPLHLEPYAIAYILKKLKTSERLIYVLQYSRAVAQVLRHEQYDDHLTSGVLDDKIYKFMPRGADYCDKDVDSWAVPCDFSDLDSVLIKLSLKRRAEIVQIRHQVCTYLSCLRDVLEDDLHKDRLKHLMNELEVEGFFDIHNPCIDWDKKCFSELIDKFSNAVFTDHPLPRHYVIRGIIDYRRTLLPSKDRTRLSFEKVVGEACDRLIAYLPQFWKETLYYKHDFYDILERPLEKKLTRSSSKVRFIGATT</sequence>
<dbReference type="InterPro" id="IPR045065">
    <property type="entry name" value="XPO1/5"/>
</dbReference>
<protein>
    <recommendedName>
        <fullName evidence="2">Exportin-5 C-terminal domain-containing protein</fullName>
    </recommendedName>
</protein>
<proteinExistence type="predicted"/>
<evidence type="ECO:0000313" key="4">
    <source>
        <dbReference type="Proteomes" id="UP000324897"/>
    </source>
</evidence>
<dbReference type="PANTHER" id="PTHR11223">
    <property type="entry name" value="EXPORTIN 1/5"/>
    <property type="match status" value="1"/>
</dbReference>
<feature type="domain" description="Exportin-5 C-terminal" evidence="2">
    <location>
        <begin position="244"/>
        <end position="674"/>
    </location>
</feature>
<dbReference type="GO" id="GO:0000055">
    <property type="term" value="P:ribosomal large subunit export from nucleus"/>
    <property type="evidence" value="ECO:0007669"/>
    <property type="project" value="TreeGrafter"/>
</dbReference>
<keyword evidence="4" id="KW-1185">Reference proteome</keyword>
<dbReference type="Gene3D" id="1.25.10.10">
    <property type="entry name" value="Leucine-rich Repeat Variant"/>
    <property type="match status" value="1"/>
</dbReference>
<dbReference type="Gramene" id="TVU25229">
    <property type="protein sequence ID" value="TVU25229"/>
    <property type="gene ID" value="EJB05_27718"/>
</dbReference>
<dbReference type="GO" id="GO:0000056">
    <property type="term" value="P:ribosomal small subunit export from nucleus"/>
    <property type="evidence" value="ECO:0007669"/>
    <property type="project" value="TreeGrafter"/>
</dbReference>
<name>A0A5J9UN23_9POAL</name>
<dbReference type="GO" id="GO:0005634">
    <property type="term" value="C:nucleus"/>
    <property type="evidence" value="ECO:0007669"/>
    <property type="project" value="TreeGrafter"/>
</dbReference>